<dbReference type="InterPro" id="IPR013099">
    <property type="entry name" value="K_chnl_dom"/>
</dbReference>
<organism evidence="12 13">
    <name type="scientific">Rhodnius prolixus</name>
    <name type="common">Triatomid bug</name>
    <dbReference type="NCBI Taxonomy" id="13249"/>
    <lineage>
        <taxon>Eukaryota</taxon>
        <taxon>Metazoa</taxon>
        <taxon>Ecdysozoa</taxon>
        <taxon>Arthropoda</taxon>
        <taxon>Hexapoda</taxon>
        <taxon>Insecta</taxon>
        <taxon>Pterygota</taxon>
        <taxon>Neoptera</taxon>
        <taxon>Paraneoptera</taxon>
        <taxon>Hemiptera</taxon>
        <taxon>Heteroptera</taxon>
        <taxon>Panheteroptera</taxon>
        <taxon>Cimicomorpha</taxon>
        <taxon>Reduviidae</taxon>
        <taxon>Triatominae</taxon>
        <taxon>Rhodnius</taxon>
    </lineage>
</organism>
<keyword evidence="2 8" id="KW-0813">Transport</keyword>
<evidence type="ECO:0000313" key="12">
    <source>
        <dbReference type="EnsemblMetazoa" id="RPRC011705-PA"/>
    </source>
</evidence>
<dbReference type="RefSeq" id="XP_073983981.1">
    <property type="nucleotide sequence ID" value="XM_074127880.1"/>
</dbReference>
<keyword evidence="4 10" id="KW-1133">Transmembrane helix</keyword>
<dbReference type="Proteomes" id="UP000015103">
    <property type="component" value="Unassembled WGS sequence"/>
</dbReference>
<dbReference type="PRINTS" id="PR01333">
    <property type="entry name" value="2POREKCHANEL"/>
</dbReference>
<dbReference type="RefSeq" id="XP_073983982.1">
    <property type="nucleotide sequence ID" value="XM_074127881.1"/>
</dbReference>
<evidence type="ECO:0000256" key="6">
    <source>
        <dbReference type="ARBA" id="ARBA00023136"/>
    </source>
</evidence>
<name>T1I5Y6_RHOPR</name>
<dbReference type="GO" id="GO:0005886">
    <property type="term" value="C:plasma membrane"/>
    <property type="evidence" value="ECO:0007669"/>
    <property type="project" value="TreeGrafter"/>
</dbReference>
<dbReference type="AlphaFoldDB" id="T1I5Y6"/>
<feature type="transmembrane region" description="Helical" evidence="10">
    <location>
        <begin position="232"/>
        <end position="253"/>
    </location>
</feature>
<protein>
    <recommendedName>
        <fullName evidence="11">Potassium channel domain-containing protein</fullName>
    </recommendedName>
</protein>
<dbReference type="HOGENOM" id="CLU_022504_5_2_1"/>
<dbReference type="OMA" id="TECAEYS"/>
<dbReference type="RefSeq" id="XP_073983980.1">
    <property type="nucleotide sequence ID" value="XM_074127879.1"/>
</dbReference>
<dbReference type="SUPFAM" id="SSF81324">
    <property type="entry name" value="Voltage-gated potassium channels"/>
    <property type="match status" value="2"/>
</dbReference>
<keyword evidence="7 8" id="KW-0407">Ion channel</keyword>
<feature type="domain" description="Potassium channel" evidence="11">
    <location>
        <begin position="208"/>
        <end position="249"/>
    </location>
</feature>
<evidence type="ECO:0000313" key="13">
    <source>
        <dbReference type="Proteomes" id="UP000015103"/>
    </source>
</evidence>
<evidence type="ECO:0000256" key="8">
    <source>
        <dbReference type="RuleBase" id="RU003857"/>
    </source>
</evidence>
<dbReference type="RefSeq" id="XP_073983983.1">
    <property type="nucleotide sequence ID" value="XM_074127882.1"/>
</dbReference>
<dbReference type="EMBL" id="ACPB03000137">
    <property type="status" value="NOT_ANNOTATED_CDS"/>
    <property type="molecule type" value="Genomic_DNA"/>
</dbReference>
<keyword evidence="3 8" id="KW-0812">Transmembrane</keyword>
<dbReference type="GeneID" id="141454074"/>
<dbReference type="eggNOG" id="KOG1418">
    <property type="taxonomic scope" value="Eukaryota"/>
</dbReference>
<feature type="transmembrane region" description="Helical" evidence="10">
    <location>
        <begin position="47"/>
        <end position="69"/>
    </location>
</feature>
<evidence type="ECO:0000256" key="1">
    <source>
        <dbReference type="ARBA" id="ARBA00004141"/>
    </source>
</evidence>
<reference evidence="12" key="1">
    <citation type="submission" date="2015-05" db="UniProtKB">
        <authorList>
            <consortium name="EnsemblMetazoa"/>
        </authorList>
    </citation>
    <scope>IDENTIFICATION</scope>
</reference>
<feature type="transmembrane region" description="Helical" evidence="10">
    <location>
        <begin position="295"/>
        <end position="318"/>
    </location>
</feature>
<dbReference type="Gene3D" id="1.10.287.70">
    <property type="match status" value="1"/>
</dbReference>
<evidence type="ECO:0000256" key="10">
    <source>
        <dbReference type="SAM" id="Phobius"/>
    </source>
</evidence>
<evidence type="ECO:0000259" key="11">
    <source>
        <dbReference type="Pfam" id="PF07885"/>
    </source>
</evidence>
<keyword evidence="5 8" id="KW-0406">Ion transport</keyword>
<feature type="domain" description="Potassium channel" evidence="11">
    <location>
        <begin position="13"/>
        <end position="69"/>
    </location>
</feature>
<dbReference type="VEuPathDB" id="VectorBase:RPRC011705"/>
<feature type="transmembrane region" description="Helical" evidence="10">
    <location>
        <begin position="12"/>
        <end position="35"/>
    </location>
</feature>
<dbReference type="GO" id="GO:0022841">
    <property type="term" value="F:potassium ion leak channel activity"/>
    <property type="evidence" value="ECO:0007669"/>
    <property type="project" value="TreeGrafter"/>
</dbReference>
<sequence length="343" mass="37178">MQSKESTVDPDLQWTFAGSLLYSLTVISTIGCGNLGPKTVEGKLATMVYAIIGVPLMLVCLSHLGSLLAELIQSAYYYLCCCSKQTTKNDIDKVEYQLEERSLNKKKRVRGVEVVGSGCGRTVCRLTSLDSMLDYTHTSTHNDSDDDDVQINVGNTVTDTPSRMPLIWRGGGATDLNSTIRPATPPPNRPGRTKTTLPPVPPLITVSFLVGYLLLGAWLFAVWERRSYLDALYFTFTALTTIGLSDHIPWGVIKTTTTLNKKTPSSSSSSSTSAVTSSSSSSSSSTVFTNADGQLHILALCIYILFGLVLVATAFSLVQEQVITKTRQIAVHLGVVKKEELPV</sequence>
<evidence type="ECO:0000256" key="5">
    <source>
        <dbReference type="ARBA" id="ARBA00023065"/>
    </source>
</evidence>
<accession>T1I5Y6</accession>
<comment type="subcellular location">
    <subcellularLocation>
        <location evidence="1">Membrane</location>
        <topology evidence="1">Multi-pass membrane protein</topology>
    </subcellularLocation>
</comment>
<dbReference type="InterPro" id="IPR003280">
    <property type="entry name" value="2pore_dom_K_chnl"/>
</dbReference>
<evidence type="ECO:0000256" key="4">
    <source>
        <dbReference type="ARBA" id="ARBA00022989"/>
    </source>
</evidence>
<keyword evidence="13" id="KW-1185">Reference proteome</keyword>
<dbReference type="STRING" id="13249.T1I5Y6"/>
<keyword evidence="6 10" id="KW-0472">Membrane</keyword>
<feature type="region of interest" description="Disordered" evidence="9">
    <location>
        <begin position="177"/>
        <end position="196"/>
    </location>
</feature>
<evidence type="ECO:0000256" key="7">
    <source>
        <dbReference type="ARBA" id="ARBA00023303"/>
    </source>
</evidence>
<feature type="compositionally biased region" description="Low complexity" evidence="9">
    <location>
        <begin position="259"/>
        <end position="286"/>
    </location>
</feature>
<dbReference type="InParanoid" id="T1I5Y6"/>
<comment type="similarity">
    <text evidence="8">Belongs to the two pore domain potassium channel (TC 1.A.1.8) family.</text>
</comment>
<feature type="region of interest" description="Disordered" evidence="9">
    <location>
        <begin position="259"/>
        <end position="287"/>
    </location>
</feature>
<evidence type="ECO:0000256" key="2">
    <source>
        <dbReference type="ARBA" id="ARBA00022448"/>
    </source>
</evidence>
<dbReference type="PANTHER" id="PTHR11003">
    <property type="entry name" value="POTASSIUM CHANNEL, SUBFAMILY K"/>
    <property type="match status" value="1"/>
</dbReference>
<dbReference type="EnsemblMetazoa" id="RPRC011705-RA">
    <property type="protein sequence ID" value="RPRC011705-PA"/>
    <property type="gene ID" value="RPRC011705"/>
</dbReference>
<evidence type="ECO:0000256" key="9">
    <source>
        <dbReference type="SAM" id="MobiDB-lite"/>
    </source>
</evidence>
<dbReference type="Pfam" id="PF07885">
    <property type="entry name" value="Ion_trans_2"/>
    <property type="match status" value="2"/>
</dbReference>
<feature type="transmembrane region" description="Helical" evidence="10">
    <location>
        <begin position="200"/>
        <end position="220"/>
    </location>
</feature>
<dbReference type="PANTHER" id="PTHR11003:SF352">
    <property type="entry name" value="BCDNA.GH04802-RELATED"/>
    <property type="match status" value="1"/>
</dbReference>
<proteinExistence type="inferred from homology"/>
<dbReference type="GO" id="GO:0030322">
    <property type="term" value="P:stabilization of membrane potential"/>
    <property type="evidence" value="ECO:0007669"/>
    <property type="project" value="TreeGrafter"/>
</dbReference>
<dbReference type="PROSITE" id="PS51257">
    <property type="entry name" value="PROKAR_LIPOPROTEIN"/>
    <property type="match status" value="1"/>
</dbReference>
<dbReference type="GO" id="GO:0015271">
    <property type="term" value="F:outward rectifier potassium channel activity"/>
    <property type="evidence" value="ECO:0007669"/>
    <property type="project" value="TreeGrafter"/>
</dbReference>
<evidence type="ECO:0000256" key="3">
    <source>
        <dbReference type="ARBA" id="ARBA00022692"/>
    </source>
</evidence>